<dbReference type="PANTHER" id="PTHR16266">
    <property type="entry name" value="WD REPEAT DOMAIN 9"/>
    <property type="match status" value="1"/>
</dbReference>
<dbReference type="PROSITE" id="PS50014">
    <property type="entry name" value="BROMODOMAIN_2"/>
    <property type="match status" value="1"/>
</dbReference>
<dbReference type="PROSITE" id="PS50082">
    <property type="entry name" value="WD_REPEATS_2"/>
    <property type="match status" value="1"/>
</dbReference>
<feature type="compositionally biased region" description="Basic and acidic residues" evidence="4">
    <location>
        <begin position="92"/>
        <end position="102"/>
    </location>
</feature>
<dbReference type="GO" id="GO:0006357">
    <property type="term" value="P:regulation of transcription by RNA polymerase II"/>
    <property type="evidence" value="ECO:0007669"/>
    <property type="project" value="TreeGrafter"/>
</dbReference>
<evidence type="ECO:0000313" key="6">
    <source>
        <dbReference type="EMBL" id="KAK1442199.1"/>
    </source>
</evidence>
<feature type="repeat" description="WD" evidence="3">
    <location>
        <begin position="222"/>
        <end position="246"/>
    </location>
</feature>
<dbReference type="GO" id="GO:0005634">
    <property type="term" value="C:nucleus"/>
    <property type="evidence" value="ECO:0007669"/>
    <property type="project" value="TreeGrafter"/>
</dbReference>
<evidence type="ECO:0000259" key="5">
    <source>
        <dbReference type="PROSITE" id="PS50014"/>
    </source>
</evidence>
<feature type="domain" description="Bromo" evidence="5">
    <location>
        <begin position="1859"/>
        <end position="1934"/>
    </location>
</feature>
<dbReference type="InterPro" id="IPR052060">
    <property type="entry name" value="Bromo_WD_repeat"/>
</dbReference>
<evidence type="ECO:0000256" key="2">
    <source>
        <dbReference type="PROSITE-ProRule" id="PRU00035"/>
    </source>
</evidence>
<feature type="compositionally biased region" description="Basic residues" evidence="4">
    <location>
        <begin position="2016"/>
        <end position="2025"/>
    </location>
</feature>
<dbReference type="InterPro" id="IPR015943">
    <property type="entry name" value="WD40/YVTN_repeat-like_dom_sf"/>
</dbReference>
<dbReference type="SUPFAM" id="SSF47370">
    <property type="entry name" value="Bromodomain"/>
    <property type="match status" value="1"/>
</dbReference>
<reference evidence="6" key="1">
    <citation type="submission" date="2023-08" db="EMBL/GenBank/DDBJ databases">
        <title>Draft sequence of the Babesia gibsoni genome.</title>
        <authorList>
            <person name="Yamagishi J.Y."/>
            <person name="Xuan X.X."/>
        </authorList>
    </citation>
    <scope>NUCLEOTIDE SEQUENCE</scope>
    <source>
        <strain evidence="6">Azabu</strain>
    </source>
</reference>
<comment type="caution">
    <text evidence="6">The sequence shown here is derived from an EMBL/GenBank/DDBJ whole genome shotgun (WGS) entry which is preliminary data.</text>
</comment>
<feature type="region of interest" description="Disordered" evidence="4">
    <location>
        <begin position="81"/>
        <end position="102"/>
    </location>
</feature>
<feature type="compositionally biased region" description="Basic and acidic residues" evidence="4">
    <location>
        <begin position="1324"/>
        <end position="1338"/>
    </location>
</feature>
<keyword evidence="3" id="KW-0853">WD repeat</keyword>
<feature type="region of interest" description="Disordered" evidence="4">
    <location>
        <begin position="1242"/>
        <end position="1342"/>
    </location>
</feature>
<dbReference type="Gene3D" id="2.130.10.10">
    <property type="entry name" value="YVTN repeat-like/Quinoprotein amine dehydrogenase"/>
    <property type="match status" value="2"/>
</dbReference>
<dbReference type="Pfam" id="PF00400">
    <property type="entry name" value="WD40"/>
    <property type="match status" value="2"/>
</dbReference>
<dbReference type="InterPro" id="IPR036322">
    <property type="entry name" value="WD40_repeat_dom_sf"/>
</dbReference>
<feature type="compositionally biased region" description="Low complexity" evidence="4">
    <location>
        <begin position="2070"/>
        <end position="2083"/>
    </location>
</feature>
<dbReference type="PANTHER" id="PTHR16266:SF17">
    <property type="entry name" value="BRWD3"/>
    <property type="match status" value="1"/>
</dbReference>
<name>A0AAD8LHC0_BABGI</name>
<dbReference type="InterPro" id="IPR001487">
    <property type="entry name" value="Bromodomain"/>
</dbReference>
<dbReference type="Proteomes" id="UP001230268">
    <property type="component" value="Unassembled WGS sequence"/>
</dbReference>
<feature type="region of interest" description="Disordered" evidence="4">
    <location>
        <begin position="2000"/>
        <end position="2101"/>
    </location>
</feature>
<evidence type="ECO:0000313" key="7">
    <source>
        <dbReference type="Proteomes" id="UP001230268"/>
    </source>
</evidence>
<dbReference type="GO" id="GO:0008360">
    <property type="term" value="P:regulation of cell shape"/>
    <property type="evidence" value="ECO:0007669"/>
    <property type="project" value="TreeGrafter"/>
</dbReference>
<organism evidence="6 7">
    <name type="scientific">Babesia gibsoni</name>
    <dbReference type="NCBI Taxonomy" id="33632"/>
    <lineage>
        <taxon>Eukaryota</taxon>
        <taxon>Sar</taxon>
        <taxon>Alveolata</taxon>
        <taxon>Apicomplexa</taxon>
        <taxon>Aconoidasida</taxon>
        <taxon>Piroplasmida</taxon>
        <taxon>Babesiidae</taxon>
        <taxon>Babesia</taxon>
    </lineage>
</organism>
<dbReference type="EMBL" id="JAVEPI010000004">
    <property type="protein sequence ID" value="KAK1442199.1"/>
    <property type="molecule type" value="Genomic_DNA"/>
</dbReference>
<feature type="compositionally biased region" description="Basic and acidic residues" evidence="4">
    <location>
        <begin position="2144"/>
        <end position="2177"/>
    </location>
</feature>
<proteinExistence type="predicted"/>
<evidence type="ECO:0000256" key="1">
    <source>
        <dbReference type="ARBA" id="ARBA00023117"/>
    </source>
</evidence>
<dbReference type="InterPro" id="IPR013083">
    <property type="entry name" value="Znf_RING/FYVE/PHD"/>
</dbReference>
<accession>A0AAD8LHC0</accession>
<dbReference type="Gene3D" id="3.30.40.10">
    <property type="entry name" value="Zinc/RING finger domain, C3HC4 (zinc finger)"/>
    <property type="match status" value="1"/>
</dbReference>
<evidence type="ECO:0000256" key="3">
    <source>
        <dbReference type="PROSITE-ProRule" id="PRU00221"/>
    </source>
</evidence>
<dbReference type="InterPro" id="IPR036427">
    <property type="entry name" value="Bromodomain-like_sf"/>
</dbReference>
<dbReference type="SMART" id="SM00320">
    <property type="entry name" value="WD40"/>
    <property type="match status" value="5"/>
</dbReference>
<feature type="region of interest" description="Disordered" evidence="4">
    <location>
        <begin position="2124"/>
        <end position="2185"/>
    </location>
</feature>
<feature type="compositionally biased region" description="Low complexity" evidence="4">
    <location>
        <begin position="1308"/>
        <end position="1320"/>
    </location>
</feature>
<dbReference type="Pfam" id="PF00439">
    <property type="entry name" value="Bromodomain"/>
    <property type="match status" value="1"/>
</dbReference>
<feature type="compositionally biased region" description="Polar residues" evidence="4">
    <location>
        <begin position="1264"/>
        <end position="1301"/>
    </location>
</feature>
<dbReference type="SUPFAM" id="SSF50978">
    <property type="entry name" value="WD40 repeat-like"/>
    <property type="match status" value="1"/>
</dbReference>
<feature type="compositionally biased region" description="Basic and acidic residues" evidence="4">
    <location>
        <begin position="2040"/>
        <end position="2057"/>
    </location>
</feature>
<evidence type="ECO:0000256" key="4">
    <source>
        <dbReference type="SAM" id="MobiDB-lite"/>
    </source>
</evidence>
<dbReference type="SMART" id="SM00297">
    <property type="entry name" value="BROMO"/>
    <property type="match status" value="1"/>
</dbReference>
<gene>
    <name evidence="6" type="ORF">BgAZ_402290</name>
</gene>
<feature type="region of interest" description="Disordered" evidence="4">
    <location>
        <begin position="1"/>
        <end position="69"/>
    </location>
</feature>
<feature type="region of interest" description="Disordered" evidence="4">
    <location>
        <begin position="780"/>
        <end position="800"/>
    </location>
</feature>
<dbReference type="Gene3D" id="1.20.920.10">
    <property type="entry name" value="Bromodomain-like"/>
    <property type="match status" value="1"/>
</dbReference>
<dbReference type="GO" id="GO:0007010">
    <property type="term" value="P:cytoskeleton organization"/>
    <property type="evidence" value="ECO:0007669"/>
    <property type="project" value="TreeGrafter"/>
</dbReference>
<keyword evidence="7" id="KW-1185">Reference proteome</keyword>
<protein>
    <recommendedName>
        <fullName evidence="5">Bromo domain-containing protein</fullName>
    </recommendedName>
</protein>
<feature type="compositionally biased region" description="Low complexity" evidence="4">
    <location>
        <begin position="1242"/>
        <end position="1256"/>
    </location>
</feature>
<dbReference type="InterPro" id="IPR001680">
    <property type="entry name" value="WD40_rpt"/>
</dbReference>
<keyword evidence="1 2" id="KW-0103">Bromodomain</keyword>
<sequence length="2185" mass="245426">MEEQGLRSPDVECATGSPGKMKRRRQEEGRDGENSLLQAFERVLYRRRTQSDLSNNVRPPPLSEGHATGAPFQEAENDTLKQRKAPGHGVAHRSDASSSARHEIASSGLLGSILYDLSRELQSKTSVYDAFQLLYGAVRHVENKEQSINLVKSRRLQRILPRNLPQQLMARRMGRHLVEPKIISRQVHRIAKKLKRAVNVWGHHCCMDEIDDNKPYNEPPQVKCIRFDRTGEVIITGGDEGIIKLWHTFNCTLITSLRKHAGGIMCIDVHPNNFFILSCCDGGELWLWEINGNLYRPHRRICIQFKYLWCRFLCGGGERAPGGPRGRCEAEINSTLIVCVSANSQLTIYRMADMMASSGSGNITDDVVPLYTVELFNHNIKAYDISRSVLHDNSSLIALGIEPMFLEESRMNDDIASLVMSVLQREQMAAAKKCIPGKYGKIITSALCVLFNVSTGEIVRPQMSDENGGCPNGENTTSSHKVRLLPTSEELCVCDTDGTVTKDATGNCMSCAKGTGNITLPPFKGSCLGVLSKGKLPEEEDAENALNIPEAPENNGVTFLWKTKGNFLEDYAYKALASYDLGDDIRAIDPSEVQPTGMQIGRIACSVLFPSYMDNPWLAHEANEYENRSPGNFDDLLYHVQPGHETSPDVCFSNHSLDHVTASDDGKMFLWTQCSGNMKFKRTNLYTKCLSRWLNKPETLSEIKKSVPVLIDPAYLVKTRKADSDGTSTISACEYSLSSENGDENVYSMDLDYVEPKSEPITELASPELDMDTMKRVDTTDTSTNAETPVVEEVPSEESNKHLQYMHRPKSHINVLMEPDSFVTEEPVDNSVAYTTVKKEEPKDTELFKEDEVEKQTRQETGHHYVITDIAWSKSDKYIFIADSLVTRYNVKKLITAARTITSGVSVFNNEGQRVADFLHSDISHHVGCVKPHPISDDVALSITYGGAIYIFSVGTQTILRKFDCGPNAIWLDADWHPEGLYFVACQLFGCFSLFAVEELKKHYSYTLNHQCGYSDLLSLNTSTFYTASEGTSTDVRRYYHGSMLLPPLELQGSQFDESLNMHTINTVNTILDENRCEVLVVANRVPMHIQDTSLWSNRLFGHMDLPMELARTIKVLNRMHLIVGIIEYIQWHSSTYDRVDVGTLVQWFLVVNKLENLISHPNKQPAAECPYGGTSCSLCVYISGIKQTSKRYNNISSGFRGMMSLVNDRGDIISCLPIAARPQGPSQNVVPLALERRAYPSPTTRVVSSHSSRATHSARSHNTRSAGLSRSQTQPRPQATRIQPPRQSSLAQRAATSDASTADYHTPRTPTRSMSSSTRGRMHRESSSDETPDRDMQSAESLLETEQDVMHEGTELLSGGTQMRSSMTQELANNLEQSSTSRMIMPDPAEEMDVEDETFTPTSRKSENFKNEVERMRNASFELDPLVLSTQLRREPNILDVPCAICGFVTETSKPQRGPSKKVLIGGSRLLSNALVGPFEPPKRLMRLLRREMRGACDRLNDSLFMHIGCIAAATFLVVDSSAKSILNFPEIIFRGMHSSCSYCKGDFATLHCKASECGRVFHYPCAVLSFEDDLYKKRQTTIKLNPSFHSRMENYHDPLLSDNFLCVDCTLKSWIDGSCISMEPLCSGDYFLESEARSWLYGDSRECCPATYVPQGGDLLVVPPHVDTTFKANIAAGWKYKPNYPLMEIKQLDYRFYGPLSGKFGVCTVMSMRQIDGKKLQSLFYYPDGLEVHPFIDVMVGLWRMTKLNTGDIIKVRGPNGLQDAVVKSVKKPYVCGSDLGIILGDYSVTNAALIAQAAVYMGSGCIEIEPSDEIGQKQFFSAWEVTTNDPDESTLLEKISDASFPPLAKEQLINLTLDPALEPFNTIQSPAETTEVWVKTYWRVIPCPMYLEKIRQRILGSYYTRPQGAFADLELIIQNCRAFNHPSSSICRDLGKLEQSMADVKEEIRRMLSTDKHIKMVMEHIWPAVEQLFTNPIAKGKQGKSVGRRVLTEEASLGLSQSSENEIRETKGIRRSSRLSKAHKVEETPTSSIQSKKYGERTRSTRNAKDEVSRSRPSIVMPDPDFSTTSLSTSRLSQSRVIYDEGEEGDSSSYAPFGDTKMQMVEDSATTVPVVDSYSALNEQKDAHSKDKPPQKRRSSRVAELKKKTYEEMKQRERERMERERQERERRYRNVEYNLRKK</sequence>
<feature type="compositionally biased region" description="Basic and acidic residues" evidence="4">
    <location>
        <begin position="2126"/>
        <end position="2137"/>
    </location>
</feature>